<reference evidence="3" key="1">
    <citation type="journal article" date="2020" name="Stud. Mycol.">
        <title>101 Dothideomycetes genomes: a test case for predicting lifestyles and emergence of pathogens.</title>
        <authorList>
            <person name="Haridas S."/>
            <person name="Albert R."/>
            <person name="Binder M."/>
            <person name="Bloem J."/>
            <person name="Labutti K."/>
            <person name="Salamov A."/>
            <person name="Andreopoulos B."/>
            <person name="Baker S."/>
            <person name="Barry K."/>
            <person name="Bills G."/>
            <person name="Bluhm B."/>
            <person name="Cannon C."/>
            <person name="Castanera R."/>
            <person name="Culley D."/>
            <person name="Daum C."/>
            <person name="Ezra D."/>
            <person name="Gonzalez J."/>
            <person name="Henrissat B."/>
            <person name="Kuo A."/>
            <person name="Liang C."/>
            <person name="Lipzen A."/>
            <person name="Lutzoni F."/>
            <person name="Magnuson J."/>
            <person name="Mondo S."/>
            <person name="Nolan M."/>
            <person name="Ohm R."/>
            <person name="Pangilinan J."/>
            <person name="Park H.-J."/>
            <person name="Ramirez L."/>
            <person name="Alfaro M."/>
            <person name="Sun H."/>
            <person name="Tritt A."/>
            <person name="Yoshinaga Y."/>
            <person name="Zwiers L.-H."/>
            <person name="Turgeon B."/>
            <person name="Goodwin S."/>
            <person name="Spatafora J."/>
            <person name="Crous P."/>
            <person name="Grigoriev I."/>
        </authorList>
    </citation>
    <scope>NUCLEOTIDE SEQUENCE</scope>
    <source>
        <strain evidence="3">CBS 116435</strain>
    </source>
</reference>
<feature type="compositionally biased region" description="Low complexity" evidence="1">
    <location>
        <begin position="16"/>
        <end position="26"/>
    </location>
</feature>
<feature type="region of interest" description="Disordered" evidence="1">
    <location>
        <begin position="1"/>
        <end position="31"/>
    </location>
</feature>
<gene>
    <name evidence="3" type="ORF">K431DRAFT_278792</name>
</gene>
<dbReference type="Proteomes" id="UP000799441">
    <property type="component" value="Unassembled WGS sequence"/>
</dbReference>
<evidence type="ECO:0000256" key="2">
    <source>
        <dbReference type="SAM" id="Phobius"/>
    </source>
</evidence>
<accession>A0A9P4UL30</accession>
<evidence type="ECO:0000313" key="3">
    <source>
        <dbReference type="EMBL" id="KAF2716520.1"/>
    </source>
</evidence>
<dbReference type="Pfam" id="PF06912">
    <property type="entry name" value="DUF1275"/>
    <property type="match status" value="1"/>
</dbReference>
<dbReference type="EMBL" id="MU003871">
    <property type="protein sequence ID" value="KAF2716520.1"/>
    <property type="molecule type" value="Genomic_DNA"/>
</dbReference>
<dbReference type="InterPro" id="IPR010699">
    <property type="entry name" value="DUF1275"/>
</dbReference>
<keyword evidence="4" id="KW-1185">Reference proteome</keyword>
<evidence type="ECO:0008006" key="5">
    <source>
        <dbReference type="Google" id="ProtNLM"/>
    </source>
</evidence>
<keyword evidence="2" id="KW-0472">Membrane</keyword>
<dbReference type="OrthoDB" id="5288586at2759"/>
<dbReference type="AlphaFoldDB" id="A0A9P4UL30"/>
<protein>
    <recommendedName>
        <fullName evidence="5">DUF1275 domain protein</fullName>
    </recommendedName>
</protein>
<evidence type="ECO:0000313" key="4">
    <source>
        <dbReference type="Proteomes" id="UP000799441"/>
    </source>
</evidence>
<name>A0A9P4UL30_9PEZI</name>
<feature type="transmembrane region" description="Helical" evidence="2">
    <location>
        <begin position="55"/>
        <end position="75"/>
    </location>
</feature>
<comment type="caution">
    <text evidence="3">The sequence shown here is derived from an EMBL/GenBank/DDBJ whole genome shotgun (WGS) entry which is preliminary data.</text>
</comment>
<keyword evidence="2" id="KW-1133">Transmembrane helix</keyword>
<keyword evidence="2" id="KW-0812">Transmembrane</keyword>
<proteinExistence type="predicted"/>
<feature type="transmembrane region" description="Helical" evidence="2">
    <location>
        <begin position="135"/>
        <end position="160"/>
    </location>
</feature>
<feature type="transmembrane region" description="Helical" evidence="2">
    <location>
        <begin position="244"/>
        <end position="261"/>
    </location>
</feature>
<feature type="transmembrane region" description="Helical" evidence="2">
    <location>
        <begin position="267"/>
        <end position="288"/>
    </location>
</feature>
<evidence type="ECO:0000256" key="1">
    <source>
        <dbReference type="SAM" id="MobiDB-lite"/>
    </source>
</evidence>
<dbReference type="PANTHER" id="PTHR37488">
    <property type="entry name" value="DUF1275 DOMAIN-CONTAINING PROTEIN"/>
    <property type="match status" value="1"/>
</dbReference>
<feature type="transmembrane region" description="Helical" evidence="2">
    <location>
        <begin position="104"/>
        <end position="123"/>
    </location>
</feature>
<dbReference type="PANTHER" id="PTHR37488:SF2">
    <property type="entry name" value="DUF1275 DOMAIN-CONTAINING PROTEIN"/>
    <property type="match status" value="1"/>
</dbReference>
<sequence length="298" mass="31918">MPQPSSSHEQEPLLPSSNGTSTTTKTSTHDNNARSVGLTIRNHLAADVNVKYADIVLIIMFFVSGLVDSGAYNAYECFVSMQTGNTVFAALGASNLPVASSNAAWIKSLTSILSFILGSFILSTFHQCFGQRKRWVLVFSFLLQLSLTAAAATLVMSGASSESPSKRHSMKTDSLPRDPGFPWLDLLPIGLLAFQASGKIVVSRALGYNGLPTLVLTTLMCDLMGDPQLFTAGLLSNATRNRRVSAFVLYFAGAVSGGMAASSKIGFAGGLWIATAIKFAVMLIWLCWRSEEKSLTDE</sequence>
<organism evidence="3 4">
    <name type="scientific">Polychaeton citri CBS 116435</name>
    <dbReference type="NCBI Taxonomy" id="1314669"/>
    <lineage>
        <taxon>Eukaryota</taxon>
        <taxon>Fungi</taxon>
        <taxon>Dikarya</taxon>
        <taxon>Ascomycota</taxon>
        <taxon>Pezizomycotina</taxon>
        <taxon>Dothideomycetes</taxon>
        <taxon>Dothideomycetidae</taxon>
        <taxon>Capnodiales</taxon>
        <taxon>Capnodiaceae</taxon>
        <taxon>Polychaeton</taxon>
    </lineage>
</organism>
<feature type="transmembrane region" description="Helical" evidence="2">
    <location>
        <begin position="180"/>
        <end position="202"/>
    </location>
</feature>